<dbReference type="EMBL" id="CYKH01000526">
    <property type="protein sequence ID" value="CUG04747.1"/>
    <property type="molecule type" value="Genomic_DNA"/>
</dbReference>
<protein>
    <submittedName>
        <fullName evidence="7">Transmembrane protein, putative</fullName>
    </submittedName>
</protein>
<keyword evidence="2 5" id="KW-0812">Transmembrane</keyword>
<evidence type="ECO:0000256" key="1">
    <source>
        <dbReference type="ARBA" id="ARBA00004141"/>
    </source>
</evidence>
<keyword evidence="6" id="KW-0732">Signal</keyword>
<feature type="transmembrane region" description="Helical" evidence="5">
    <location>
        <begin position="33"/>
        <end position="54"/>
    </location>
</feature>
<evidence type="ECO:0000256" key="2">
    <source>
        <dbReference type="ARBA" id="ARBA00022692"/>
    </source>
</evidence>
<organism evidence="7 8">
    <name type="scientific">Bodo saltans</name>
    <name type="common">Flagellated protozoan</name>
    <dbReference type="NCBI Taxonomy" id="75058"/>
    <lineage>
        <taxon>Eukaryota</taxon>
        <taxon>Discoba</taxon>
        <taxon>Euglenozoa</taxon>
        <taxon>Kinetoplastea</taxon>
        <taxon>Metakinetoplastina</taxon>
        <taxon>Eubodonida</taxon>
        <taxon>Bodonidae</taxon>
        <taxon>Bodo</taxon>
    </lineage>
</organism>
<gene>
    <name evidence="7" type="ORF">BSAL_04685</name>
</gene>
<keyword evidence="3 5" id="KW-1133">Transmembrane helix</keyword>
<dbReference type="OMA" id="IPHTELW"/>
<keyword evidence="8" id="KW-1185">Reference proteome</keyword>
<name>A0A0S4IXQ0_BODSA</name>
<dbReference type="OrthoDB" id="5348404at2759"/>
<dbReference type="Proteomes" id="UP000051952">
    <property type="component" value="Unassembled WGS sequence"/>
</dbReference>
<evidence type="ECO:0000256" key="6">
    <source>
        <dbReference type="SAM" id="SignalP"/>
    </source>
</evidence>
<proteinExistence type="predicted"/>
<comment type="subcellular location">
    <subcellularLocation>
        <location evidence="1">Membrane</location>
        <topology evidence="1">Multi-pass membrane protein</topology>
    </subcellularLocation>
</comment>
<dbReference type="Pfam" id="PF03619">
    <property type="entry name" value="Solute_trans_a"/>
    <property type="match status" value="1"/>
</dbReference>
<reference evidence="8" key="1">
    <citation type="submission" date="2015-09" db="EMBL/GenBank/DDBJ databases">
        <authorList>
            <consortium name="Pathogen Informatics"/>
        </authorList>
    </citation>
    <scope>NUCLEOTIDE SEQUENCE [LARGE SCALE GENOMIC DNA]</scope>
    <source>
        <strain evidence="8">Lake Konstanz</strain>
    </source>
</reference>
<evidence type="ECO:0000313" key="8">
    <source>
        <dbReference type="Proteomes" id="UP000051952"/>
    </source>
</evidence>
<dbReference type="PANTHER" id="PTHR23423">
    <property type="entry name" value="ORGANIC SOLUTE TRANSPORTER-RELATED"/>
    <property type="match status" value="1"/>
</dbReference>
<feature type="signal peptide" evidence="6">
    <location>
        <begin position="1"/>
        <end position="17"/>
    </location>
</feature>
<sequence length="186" mass="21117">MVLNPLLTLITLPLFFADVYHDGDFVITDAYPYFAAIRFWSVTFAFTSLVYFFFATKDFMPQHKPMPKFAAIKIVVFLSFWQSILFAALNHFSVIPHTELWTSDEVATGLQNFIVCIEMYLVALAHRWVFSDEPYIPASGRWGLRSWAVLHVLSISDVIDATSDVIRHVSPLGASSPKLQEPPTPN</sequence>
<dbReference type="GO" id="GO:0016020">
    <property type="term" value="C:membrane"/>
    <property type="evidence" value="ECO:0007669"/>
    <property type="project" value="UniProtKB-SubCell"/>
</dbReference>
<feature type="chain" id="PRO_5006621708" evidence="6">
    <location>
        <begin position="18"/>
        <end position="186"/>
    </location>
</feature>
<evidence type="ECO:0000256" key="3">
    <source>
        <dbReference type="ARBA" id="ARBA00022989"/>
    </source>
</evidence>
<keyword evidence="4 5" id="KW-0472">Membrane</keyword>
<dbReference type="InterPro" id="IPR005178">
    <property type="entry name" value="Ostalpha/TMEM184C"/>
</dbReference>
<evidence type="ECO:0000256" key="5">
    <source>
        <dbReference type="SAM" id="Phobius"/>
    </source>
</evidence>
<evidence type="ECO:0000313" key="7">
    <source>
        <dbReference type="EMBL" id="CUG04747.1"/>
    </source>
</evidence>
<feature type="transmembrane region" description="Helical" evidence="5">
    <location>
        <begin position="109"/>
        <end position="130"/>
    </location>
</feature>
<feature type="transmembrane region" description="Helical" evidence="5">
    <location>
        <begin position="66"/>
        <end position="89"/>
    </location>
</feature>
<dbReference type="VEuPathDB" id="TriTrypDB:BSAL_04685"/>
<dbReference type="AlphaFoldDB" id="A0A0S4IXQ0"/>
<evidence type="ECO:0000256" key="4">
    <source>
        <dbReference type="ARBA" id="ARBA00023136"/>
    </source>
</evidence>
<accession>A0A0S4IXQ0</accession>
<dbReference type="SMART" id="SM01417">
    <property type="entry name" value="Solute_trans_a"/>
    <property type="match status" value="1"/>
</dbReference>